<evidence type="ECO:0000256" key="1">
    <source>
        <dbReference type="ARBA" id="ARBA00022729"/>
    </source>
</evidence>
<dbReference type="InterPro" id="IPR052918">
    <property type="entry name" value="Motility_Chemotaxis_Reg"/>
</dbReference>
<proteinExistence type="predicted"/>
<protein>
    <submittedName>
        <fullName evidence="4">T9SS type A sorting domain-containing protein</fullName>
    </submittedName>
</protein>
<dbReference type="Pfam" id="PF06739">
    <property type="entry name" value="SBBP"/>
    <property type="match status" value="1"/>
</dbReference>
<evidence type="ECO:0000259" key="3">
    <source>
        <dbReference type="Pfam" id="PF25778"/>
    </source>
</evidence>
<feature type="domain" description="Secretion system C-terminal sorting" evidence="2">
    <location>
        <begin position="920"/>
        <end position="982"/>
    </location>
</feature>
<reference evidence="4" key="1">
    <citation type="submission" date="2020-09" db="EMBL/GenBank/DDBJ databases">
        <title>Taishania pollutisoli gen. nov., sp. nov., Isolated from Tetrabromobisphenol A-Contaminated Soil.</title>
        <authorList>
            <person name="Chen Q."/>
        </authorList>
    </citation>
    <scope>NUCLEOTIDE SEQUENCE</scope>
    <source>
        <strain evidence="4">CZZ-1</strain>
    </source>
</reference>
<dbReference type="EMBL" id="JACVEL010000004">
    <property type="protein sequence ID" value="MBC9812278.1"/>
    <property type="molecule type" value="Genomic_DNA"/>
</dbReference>
<gene>
    <name evidence="4" type="ORF">H9Y05_07265</name>
</gene>
<dbReference type="AlphaFoldDB" id="A0A8J6TZL5"/>
<dbReference type="NCBIfam" id="TIGR04183">
    <property type="entry name" value="Por_Secre_tail"/>
    <property type="match status" value="1"/>
</dbReference>
<dbReference type="Pfam" id="PF25778">
    <property type="entry name" value="DUF7948"/>
    <property type="match status" value="1"/>
</dbReference>
<name>A0A8J6TZL5_9FLAO</name>
<evidence type="ECO:0000313" key="5">
    <source>
        <dbReference type="Proteomes" id="UP000652681"/>
    </source>
</evidence>
<sequence>MIHTYVKQTIIPLTLLIIIMIANDVFGSPIIEPQKLYTKQVSNFEENKGQITGVDADRVKFSFNTENLMVFLLDNSIVYQFRNDQKYDSQKKQKKEDEYLGLYDYDQEYLTETYRMDLELVGANPNVSISAEGKSHDYTNYYNRGVMKVHNFTKVVYKNIYPHIDWVIYSSNNKIKYDFIVHPGGNLKDIQFKTKWVEKIEIDEIGNLILSNRLGSIIEEKPISFQGSNTIATKFIYINDVISFGVAAYDTQQCLTIDPLVDHWGTYYGGSGNEYGGTCVVDHESNVYLGGNTMSVTNISSGGYQQSLGGNIDAFLVKFNSNGQRLWATYYGGEGNDTASSSVIDQFNNVYIVGSTSSTSGIATSGSHQLSFGGQLDCFLAVFNSEGERLLGTYYGGSGEDRGLSCRLDGSGNIYIAGYTMSLSGIASGGHQNNHMGGGYDAFLVKLNSSGTRIWSTYYGNVGGDYGFTCDIDSNDDIYLAGMSSSDNMATSGSHQSIRMGNSEGFLVKFNANGVRQWATYYGGTGTEQIYGSFIDQSDNIYISGNSGSSQNISTSGSYQEVFADGFRDAFLAKFNSDGVRQWGTYYGGTELDMGTSCTVDVFGNVYLTGYTASTQGIASSNAYVQTSAGNTDCFLAKFTSDGQRLWGTYYGGPEGEDARYCEVDDFGRIFIAGYTSSELNIAYSGHQNTYGGGSNDAFLVRLEDCNTISYLTEIACENYYWPLSGLNYTESGTYMHTIPNIAGCDSTIILKLIIKHPSFTEVTITECDSYLWSVSGESYTNSGIYTDTIDVGGCDSIVTLNLTLVNSSSSTIIESGCDSYLWEQNNQTYTFSGIYTDTIENMFGCDSIIFLDLTVNLSEEIVINQYALDSFTLNGQTYTQSGTYTQLLTTSEGCDSTIVLNLTIGYVGMDNLIGNSISVFPIPVSDYLFVKSSSEMLIEQYQLIDINGRIILSGLLQDSEQIIDTKSITPGFYILMINDMGGIRIIKQ</sequence>
<keyword evidence="5" id="KW-1185">Reference proteome</keyword>
<organism evidence="4 5">
    <name type="scientific">Taishania pollutisoli</name>
    <dbReference type="NCBI Taxonomy" id="2766479"/>
    <lineage>
        <taxon>Bacteria</taxon>
        <taxon>Pseudomonadati</taxon>
        <taxon>Bacteroidota</taxon>
        <taxon>Flavobacteriia</taxon>
        <taxon>Flavobacteriales</taxon>
        <taxon>Crocinitomicaceae</taxon>
        <taxon>Taishania</taxon>
    </lineage>
</organism>
<keyword evidence="1" id="KW-0732">Signal</keyword>
<evidence type="ECO:0000259" key="2">
    <source>
        <dbReference type="Pfam" id="PF18962"/>
    </source>
</evidence>
<accession>A0A8J6TZL5</accession>
<dbReference type="PANTHER" id="PTHR35580">
    <property type="entry name" value="CELL SURFACE GLYCOPROTEIN (S-LAYER PROTEIN)-LIKE PROTEIN"/>
    <property type="match status" value="1"/>
</dbReference>
<dbReference type="RefSeq" id="WP_216713915.1">
    <property type="nucleotide sequence ID" value="NZ_JACVEL010000004.1"/>
</dbReference>
<comment type="caution">
    <text evidence="4">The sequence shown here is derived from an EMBL/GenBank/DDBJ whole genome shotgun (WGS) entry which is preliminary data.</text>
</comment>
<dbReference type="Pfam" id="PF18962">
    <property type="entry name" value="Por_Secre_tail"/>
    <property type="match status" value="1"/>
</dbReference>
<dbReference type="PANTHER" id="PTHR35580:SF1">
    <property type="entry name" value="PHYTASE-LIKE DOMAIN-CONTAINING PROTEIN"/>
    <property type="match status" value="1"/>
</dbReference>
<feature type="domain" description="DUF7948" evidence="3">
    <location>
        <begin position="44"/>
        <end position="259"/>
    </location>
</feature>
<dbReference type="InterPro" id="IPR010620">
    <property type="entry name" value="SBBP_repeat"/>
</dbReference>
<dbReference type="Proteomes" id="UP000652681">
    <property type="component" value="Unassembled WGS sequence"/>
</dbReference>
<dbReference type="InterPro" id="IPR026444">
    <property type="entry name" value="Secre_tail"/>
</dbReference>
<evidence type="ECO:0000313" key="4">
    <source>
        <dbReference type="EMBL" id="MBC9812278.1"/>
    </source>
</evidence>
<dbReference type="InterPro" id="IPR057708">
    <property type="entry name" value="DUF7948"/>
</dbReference>